<evidence type="ECO:0000256" key="1">
    <source>
        <dbReference type="ARBA" id="ARBA00004123"/>
    </source>
</evidence>
<dbReference type="GO" id="GO:0008270">
    <property type="term" value="F:zinc ion binding"/>
    <property type="evidence" value="ECO:0007669"/>
    <property type="project" value="UniProtKB-KW"/>
</dbReference>
<evidence type="ECO:0000256" key="3">
    <source>
        <dbReference type="ARBA" id="ARBA00022771"/>
    </source>
</evidence>
<keyword evidence="4" id="KW-0862">Zinc</keyword>
<reference evidence="12 13" key="1">
    <citation type="submission" date="2014-02" db="EMBL/GenBank/DDBJ databases">
        <title>Single nucleus genome sequencing reveals high similarity among nuclei of an endomycorrhizal fungus.</title>
        <authorList>
            <person name="Lin K."/>
            <person name="Geurts R."/>
            <person name="Zhang Z."/>
            <person name="Limpens E."/>
            <person name="Saunders D.G."/>
            <person name="Mu D."/>
            <person name="Pang E."/>
            <person name="Cao H."/>
            <person name="Cha H."/>
            <person name="Lin T."/>
            <person name="Zhou Q."/>
            <person name="Shang Y."/>
            <person name="Li Y."/>
            <person name="Ivanov S."/>
            <person name="Sharma T."/>
            <person name="Velzen R.V."/>
            <person name="Ruijter N.D."/>
            <person name="Aanen D.K."/>
            <person name="Win J."/>
            <person name="Kamoun S."/>
            <person name="Bisseling T."/>
            <person name="Huang S."/>
        </authorList>
    </citation>
    <scope>NUCLEOTIDE SEQUENCE [LARGE SCALE GENOMIC DNA]</scope>
    <source>
        <strain evidence="13">DAOM197198w</strain>
    </source>
</reference>
<dbReference type="GO" id="GO:0003677">
    <property type="term" value="F:DNA binding"/>
    <property type="evidence" value="ECO:0007669"/>
    <property type="project" value="UniProtKB-KW"/>
</dbReference>
<comment type="subcellular location">
    <subcellularLocation>
        <location evidence="1">Nucleus</location>
    </subcellularLocation>
</comment>
<feature type="region of interest" description="Disordered" evidence="10">
    <location>
        <begin position="599"/>
        <end position="647"/>
    </location>
</feature>
<keyword evidence="2" id="KW-0479">Metal-binding</keyword>
<feature type="domain" description="BED-type" evidence="11">
    <location>
        <begin position="2"/>
        <end position="55"/>
    </location>
</feature>
<dbReference type="InterPro" id="IPR003656">
    <property type="entry name" value="Znf_BED"/>
</dbReference>
<keyword evidence="6" id="KW-0238">DNA-binding</keyword>
<dbReference type="STRING" id="1432141.A0A015KZ91"/>
<keyword evidence="13" id="KW-1185">Reference proteome</keyword>
<sequence>MPPTSPIWAHFNKLGHVAGFRQARAQCKYCNHELNAAANKCIAHLKTCSSASITVLQGFFGPDFKLSAKQRINSHLPTEQNNIVTIKKQPQKSINNFVDKITSAEQNEAELLFAQAVYRCGLFLSLSELEPIKILFQKLRPCFKLPSRKALSTTLLDTVYEDTKDEINNLIKSTDYICLISDGWSNMLQEHWTNYLITTPRPVFFSAHQTGEIKQTGENIAADIDKVISQIDHSKLSAIITDNASSMKKAWKLLAIKYPNIVFLGCVAHSLNLLIGDIMKLPWADSTIKNGKKIVKYFKSHQIPAAVLKRYQRSSYDKQISLKLPVKTRWGSSAICLNSLQVNQLAIELTVTELSRNQTVRIDDDMRSIVLNDGFWKDVDNLLKVLNELVIGISMFESDTPFLSKVLDWYYNQLESSVYVFDINGNNTSIKNIIKKRWESIYHPVMEVAHLLDPSFHGCHLTSNSMDRISQFIQKYYSDNAVIIWTQILNYRRKTGVFANKLAWETSDNVDPITWWSGNFSDSAPELTQVAKKVLSIPTSSAASERNWSAFAYIHDKKRNRLRADRVFKLVYIYSNYRLQMPRETPEWKGFTNGFDKNTSLDGGVVDDEIQSSGENEESDYDEDVNSSSENEESFNDNEADDSDVSC</sequence>
<evidence type="ECO:0000256" key="5">
    <source>
        <dbReference type="ARBA" id="ARBA00023015"/>
    </source>
</evidence>
<evidence type="ECO:0000313" key="13">
    <source>
        <dbReference type="Proteomes" id="UP000022910"/>
    </source>
</evidence>
<dbReference type="InterPro" id="IPR007021">
    <property type="entry name" value="DUF659"/>
</dbReference>
<dbReference type="InterPro" id="IPR008906">
    <property type="entry name" value="HATC_C_dom"/>
</dbReference>
<dbReference type="Pfam" id="PF05699">
    <property type="entry name" value="Dimer_Tnp_hAT"/>
    <property type="match status" value="1"/>
</dbReference>
<dbReference type="GO" id="GO:0005634">
    <property type="term" value="C:nucleus"/>
    <property type="evidence" value="ECO:0007669"/>
    <property type="project" value="UniProtKB-SubCell"/>
</dbReference>
<dbReference type="SUPFAM" id="SSF53098">
    <property type="entry name" value="Ribonuclease H-like"/>
    <property type="match status" value="1"/>
</dbReference>
<dbReference type="GO" id="GO:0046983">
    <property type="term" value="F:protein dimerization activity"/>
    <property type="evidence" value="ECO:0007669"/>
    <property type="project" value="InterPro"/>
</dbReference>
<keyword evidence="5" id="KW-0805">Transcription regulation</keyword>
<name>A0A015KZ91_RHIIW</name>
<dbReference type="InterPro" id="IPR012337">
    <property type="entry name" value="RNaseH-like_sf"/>
</dbReference>
<dbReference type="OrthoDB" id="2389127at2759"/>
<dbReference type="PROSITE" id="PS50808">
    <property type="entry name" value="ZF_BED"/>
    <property type="match status" value="1"/>
</dbReference>
<dbReference type="InterPro" id="IPR052035">
    <property type="entry name" value="ZnF_BED_domain_contain"/>
</dbReference>
<evidence type="ECO:0000313" key="12">
    <source>
        <dbReference type="EMBL" id="EXX65371.1"/>
    </source>
</evidence>
<dbReference type="Pfam" id="PF04937">
    <property type="entry name" value="DUF659"/>
    <property type="match status" value="1"/>
</dbReference>
<evidence type="ECO:0000259" key="11">
    <source>
        <dbReference type="PROSITE" id="PS50808"/>
    </source>
</evidence>
<evidence type="ECO:0000256" key="9">
    <source>
        <dbReference type="PROSITE-ProRule" id="PRU00027"/>
    </source>
</evidence>
<evidence type="ECO:0000256" key="2">
    <source>
        <dbReference type="ARBA" id="ARBA00022723"/>
    </source>
</evidence>
<evidence type="ECO:0000256" key="10">
    <source>
        <dbReference type="SAM" id="MobiDB-lite"/>
    </source>
</evidence>
<protein>
    <recommendedName>
        <fullName evidence="11">BED-type domain-containing protein</fullName>
    </recommendedName>
</protein>
<evidence type="ECO:0000256" key="6">
    <source>
        <dbReference type="ARBA" id="ARBA00023125"/>
    </source>
</evidence>
<dbReference type="EMBL" id="JEMT01022348">
    <property type="protein sequence ID" value="EXX65371.1"/>
    <property type="molecule type" value="Genomic_DNA"/>
</dbReference>
<dbReference type="AlphaFoldDB" id="A0A015KZ91"/>
<evidence type="ECO:0000256" key="4">
    <source>
        <dbReference type="ARBA" id="ARBA00022833"/>
    </source>
</evidence>
<dbReference type="PANTHER" id="PTHR46481">
    <property type="entry name" value="ZINC FINGER BED DOMAIN-CONTAINING PROTEIN 4"/>
    <property type="match status" value="1"/>
</dbReference>
<dbReference type="PANTHER" id="PTHR46481:SF10">
    <property type="entry name" value="ZINC FINGER BED DOMAIN-CONTAINING PROTEIN 39"/>
    <property type="match status" value="1"/>
</dbReference>
<keyword evidence="3 9" id="KW-0863">Zinc-finger</keyword>
<comment type="caution">
    <text evidence="12">The sequence shown here is derived from an EMBL/GenBank/DDBJ whole genome shotgun (WGS) entry which is preliminary data.</text>
</comment>
<feature type="compositionally biased region" description="Acidic residues" evidence="10">
    <location>
        <begin position="605"/>
        <end position="647"/>
    </location>
</feature>
<keyword evidence="7" id="KW-0804">Transcription</keyword>
<dbReference type="HOGENOM" id="CLU_029390_0_0_1"/>
<gene>
    <name evidence="12" type="ORF">RirG_133940</name>
</gene>
<dbReference type="Proteomes" id="UP000022910">
    <property type="component" value="Unassembled WGS sequence"/>
</dbReference>
<evidence type="ECO:0000256" key="8">
    <source>
        <dbReference type="ARBA" id="ARBA00023242"/>
    </source>
</evidence>
<accession>A0A015KZ91</accession>
<organism evidence="12 13">
    <name type="scientific">Rhizophagus irregularis (strain DAOM 197198w)</name>
    <name type="common">Glomus intraradices</name>
    <dbReference type="NCBI Taxonomy" id="1432141"/>
    <lineage>
        <taxon>Eukaryota</taxon>
        <taxon>Fungi</taxon>
        <taxon>Fungi incertae sedis</taxon>
        <taxon>Mucoromycota</taxon>
        <taxon>Glomeromycotina</taxon>
        <taxon>Glomeromycetes</taxon>
        <taxon>Glomerales</taxon>
        <taxon>Glomeraceae</taxon>
        <taxon>Rhizophagus</taxon>
    </lineage>
</organism>
<keyword evidence="8" id="KW-0539">Nucleus</keyword>
<evidence type="ECO:0000256" key="7">
    <source>
        <dbReference type="ARBA" id="ARBA00023163"/>
    </source>
</evidence>
<proteinExistence type="predicted"/>